<accession>A0ACB9YFC2</accession>
<keyword evidence="2" id="KW-1185">Reference proteome</keyword>
<dbReference type="EMBL" id="CM043769">
    <property type="protein sequence ID" value="KAI4841239.1"/>
    <property type="molecule type" value="Genomic_DNA"/>
</dbReference>
<comment type="caution">
    <text evidence="1">The sequence shown here is derived from an EMBL/GenBank/DDBJ whole genome shotgun (WGS) entry which is preliminary data.</text>
</comment>
<protein>
    <submittedName>
        <fullName evidence="1">Uncharacterized protein</fullName>
    </submittedName>
</protein>
<gene>
    <name evidence="1" type="ORF">MKS88_000477</name>
</gene>
<proteinExistence type="predicted"/>
<organism evidence="1 2">
    <name type="scientific">Plasmodium brasilianum</name>
    <dbReference type="NCBI Taxonomy" id="5824"/>
    <lineage>
        <taxon>Eukaryota</taxon>
        <taxon>Sar</taxon>
        <taxon>Alveolata</taxon>
        <taxon>Apicomplexa</taxon>
        <taxon>Aconoidasida</taxon>
        <taxon>Haemosporida</taxon>
        <taxon>Plasmodiidae</taxon>
        <taxon>Plasmodium</taxon>
        <taxon>Plasmodium (Plasmodium)</taxon>
    </lineage>
</organism>
<evidence type="ECO:0000313" key="1">
    <source>
        <dbReference type="EMBL" id="KAI4841239.1"/>
    </source>
</evidence>
<sequence>MNDVLKCKKRIREGSNVNNTPCWTSYHEVDNYVKRDDYIMRKREKIRNICKKINNFRNKICNSSEYFKFVEILFNKAGKKCVPKKKNKNKINKSPQNNEKKKWCISSNDIFFNGYISHVEIFDSKKFHLFFDKYFYINNEKEKEKKESTNPSYEDVLERNKRNTSSCTNSSTIERINIMQTSKSKEEYKKSYRKKNGKGVNNTEDVTSKKKEEYTFKKTEKTNDTFFDTCYNEELSCIDNVGSTEVFTTSDNRRIRRREKTQISSCDNGSNSPFMKRRKVIKYENNMNTMLVSSDNFKNCICKLSKGIDNKIVNSKQYYTNSHEEVRPGKSDRLNNTYYIRKRIIIFKIENILFDSVHTEQEQLLYRVDKSVEYAFKDSRDNKEQELHPKQQSHHQNNKEVAKKQIYSYDNTKERLQSPNITQNSGELNKSSHYKNAANGNIDEFKKNVLFFYNMFLKLSLHINTLFSTCIELLKYDFSDLSYKSKALSHDSKMLITLINTYQKQEKLVINYSKYILYIAKRCILRNNSTKKGIMMGDRGSRIITVGELLTIRKLIRILLKWKNMDVNISVKFTRYEMRNKKNVYKIEIVNHRLIKYNFVLRKIYFCKYNNKIIIYLRRLLSLLHHSYSDDTRTNTGAALIKEYSVCNENESGLKERNVSNEELKNMRPSHNALSSVSTFTGFNVKNCLKEHEESANIKEVENLKEKGESQSISGMSRSSIGRNGSNSRSSNEDDINNNVSSSNNRNSNDGNGNVNAAGFSSLNYEQELNINQLQIIIYLNNILTKEVNYSDMLRMQSKLQEEQINEVFLEIKNIYNFLVPKDDLAQKEAHNIVQHKKNHLAEHDTSNAHRKHSKFVHFKKQLLKASFHDNMHLVDEEPHSVKQYKCAATPQSAEFFSINLNLIHGSSRSTSSCGICSGNSTLECHGACVDGMKNEQGVNDLSICCRDNEENTDERETFEEEIDYLFIKKEKKKLKHKMKQKLKQKMKHKMKHKMKQKMKQKIKKKIKKKNNVCILKNMIKSILIYLVKYHGNSCKECITKRVEVEERREEEHLSEVPQGRNNNIKDESEITKRENSTLYDFLEREKKIIDELRKEIKKKNNVINEININLEREKEKNQEMHLLVEKEKIINDVIMKELQNEQKIRNELNQQLRREKEEKSNIRIELIKEIETNKKVSNELYGSKRMNNELDEQLESVRKMNNDGSSELQGEKEVNGRLKIELEEEKEVNGRLKIELEEEKEVNGRLKIELEEEKEMSGRLNTELEEEKEMSGRLKTELEEEKEMSGRLKTELEEEKEMSGRLKTELEEEKEMSGRLKTELEEEKEVNGRLKIELEEEKEVNGRLKIELEEEKEVNGRLMIELDEEKEMSGRLKTELEEEKVVSGNLRIKLDREKEAFVDVSLALDKEKKKYIDMCKELEEKEEMNNELSTELLNAKKASAESNIELERRVYTEMEEELAKEREVSAHLRVEKQAEKEAKDRLNEELQAVKKFSTDLNVELQVEKNKTKEQNVKIKEQESLIEKMMEKLQHKQNRLNHMKINEEEKETKDGAKIKDASEQSQMEEKKVRIVNMTMQNSNEKHMSSVKKGCSSNGDNEEEHSEEYDKLYYSYIETVIKKEDLEKEYEYMMKHLDGKMNTFDKNVEYFDEKIIHYKNVCNNYEQRFIYISKYINTFEKIISDIEKIEYIKKDIILQNKINKIKIILKEININDPIEIVGTDNLLFDQILDEKNKLLEKYENEDKEKVKEKDTHMNDLNDELKKYMDELSFKTVNDLFSFHLCVLDELNLMKKYYNQLVEENVMKNREYENNFLKLNKSLENKEKEIITSRENCKSLLLEVNNLKYILNELFACEVSKKGVEVDAIKEEATKKEVGTIRDMATAKETAATMEISTMNITTDGDEVDIFLKTNERTSLVSNVISEYSNNTKMGRRSTRIKSENKNEIVDQKKRERLGEKISEKSDEKISEKSGEKISEKSGEKISEKSGEKISEKSGEKISEKSGEKISETSDEKISEKSGEKISEQSGEKISEKSNKKISEKSNKKISEKSNKKKGKNNPLPPRGSLLTEAKTKRGGSRKYQLRSSNRKR</sequence>
<dbReference type="Proteomes" id="UP001056978">
    <property type="component" value="Chromosome 1"/>
</dbReference>
<reference evidence="1" key="1">
    <citation type="submission" date="2022-06" db="EMBL/GenBank/DDBJ databases">
        <title>The First Complete Genome of the Simian Malaria Parasite Plasmodium brasilianum.</title>
        <authorList>
            <person name="Bajic M."/>
            <person name="Ravishankar S."/>
        </authorList>
    </citation>
    <scope>NUCLEOTIDE SEQUENCE</scope>
    <source>
        <strain evidence="1">Bolivian I</strain>
    </source>
</reference>
<name>A0ACB9YFC2_PLABR</name>
<evidence type="ECO:0000313" key="2">
    <source>
        <dbReference type="Proteomes" id="UP001056978"/>
    </source>
</evidence>